<protein>
    <submittedName>
        <fullName evidence="1">Molybdopterin guanine dinucleotide biosynthesis protein MoaE</fullName>
    </submittedName>
</protein>
<sequence length="53" mass="5669">MEATLIEVGEGDFDVVALYAWLSASDNDGAVVTFTGKALADIAVQERERLPLT</sequence>
<dbReference type="EMBL" id="LN854557">
    <property type="protein sequence ID" value="CRL44746.1"/>
    <property type="molecule type" value="Genomic_DNA"/>
</dbReference>
<proteinExistence type="predicted"/>
<evidence type="ECO:0000313" key="2">
    <source>
        <dbReference type="Proteomes" id="UP000245838"/>
    </source>
</evidence>
<evidence type="ECO:0000313" key="1">
    <source>
        <dbReference type="EMBL" id="CRL44746.1"/>
    </source>
</evidence>
<dbReference type="Proteomes" id="UP000245838">
    <property type="component" value="Chromosome sggmmb4_Chromosome"/>
</dbReference>
<reference evidence="1 2" key="1">
    <citation type="submission" date="2015-05" db="EMBL/GenBank/DDBJ databases">
        <authorList>
            <person name="Goodhead I."/>
        </authorList>
    </citation>
    <scope>NUCLEOTIDE SEQUENCE [LARGE SCALE GENOMIC DNA]</scope>
    <source>
        <strain evidence="2">morsitans</strain>
    </source>
</reference>
<dbReference type="AlphaFoldDB" id="A0A193QHV2"/>
<name>A0A193QHV2_SODGM</name>
<organism evidence="1 2">
    <name type="scientific">Sodalis glossinidius (strain morsitans)</name>
    <dbReference type="NCBI Taxonomy" id="343509"/>
    <lineage>
        <taxon>Bacteria</taxon>
        <taxon>Pseudomonadati</taxon>
        <taxon>Pseudomonadota</taxon>
        <taxon>Gammaproteobacteria</taxon>
        <taxon>Enterobacterales</taxon>
        <taxon>Bruguierivoracaceae</taxon>
        <taxon>Sodalis</taxon>
    </lineage>
</organism>
<accession>A0A193QHV2</accession>
<gene>
    <name evidence="1" type="ORF">SGGMMB4_02009</name>
</gene>